<dbReference type="InterPro" id="IPR000719">
    <property type="entry name" value="Prot_kinase_dom"/>
</dbReference>
<dbReference type="SMART" id="SM00065">
    <property type="entry name" value="GAF"/>
    <property type="match status" value="1"/>
</dbReference>
<dbReference type="InterPro" id="IPR053159">
    <property type="entry name" value="Hybrid_Histidine_Kinase"/>
</dbReference>
<dbReference type="STRING" id="286727.SAMN02982917_1188"/>
<dbReference type="RefSeq" id="WP_085083141.1">
    <property type="nucleotide sequence ID" value="NZ_FXAK01000001.1"/>
</dbReference>
<reference evidence="4 5" key="1">
    <citation type="submission" date="2017-04" db="EMBL/GenBank/DDBJ databases">
        <authorList>
            <person name="Afonso C.L."/>
            <person name="Miller P.J."/>
            <person name="Scott M.A."/>
            <person name="Spackman E."/>
            <person name="Goraichik I."/>
            <person name="Dimitrov K.M."/>
            <person name="Suarez D.L."/>
            <person name="Swayne D.E."/>
        </authorList>
    </citation>
    <scope>NUCLEOTIDE SEQUENCE [LARGE SCALE GENOMIC DNA]</scope>
    <source>
        <strain evidence="4 5">A2P</strain>
    </source>
</reference>
<dbReference type="CDD" id="cd14014">
    <property type="entry name" value="STKc_PknB_like"/>
    <property type="match status" value="1"/>
</dbReference>
<name>A0A1X7DYA9_9PROT</name>
<dbReference type="InterPro" id="IPR011009">
    <property type="entry name" value="Kinase-like_dom_sf"/>
</dbReference>
<dbReference type="InterPro" id="IPR029016">
    <property type="entry name" value="GAF-like_dom_sf"/>
</dbReference>
<dbReference type="GO" id="GO:0004672">
    <property type="term" value="F:protein kinase activity"/>
    <property type="evidence" value="ECO:0007669"/>
    <property type="project" value="InterPro"/>
</dbReference>
<dbReference type="PROSITE" id="PS50109">
    <property type="entry name" value="HIS_KIN"/>
    <property type="match status" value="1"/>
</dbReference>
<evidence type="ECO:0000259" key="3">
    <source>
        <dbReference type="PROSITE" id="PS50109"/>
    </source>
</evidence>
<dbReference type="SUPFAM" id="SSF55874">
    <property type="entry name" value="ATPase domain of HSP90 chaperone/DNA topoisomerase II/histidine kinase"/>
    <property type="match status" value="1"/>
</dbReference>
<dbReference type="EMBL" id="FXAK01000001">
    <property type="protein sequence ID" value="SMF23919.1"/>
    <property type="molecule type" value="Genomic_DNA"/>
</dbReference>
<dbReference type="GO" id="GO:0005524">
    <property type="term" value="F:ATP binding"/>
    <property type="evidence" value="ECO:0007669"/>
    <property type="project" value="InterPro"/>
</dbReference>
<dbReference type="InterPro" id="IPR005467">
    <property type="entry name" value="His_kinase_dom"/>
</dbReference>
<organism evidence="4 5">
    <name type="scientific">Azospirillum oryzae</name>
    <dbReference type="NCBI Taxonomy" id="286727"/>
    <lineage>
        <taxon>Bacteria</taxon>
        <taxon>Pseudomonadati</taxon>
        <taxon>Pseudomonadota</taxon>
        <taxon>Alphaproteobacteria</taxon>
        <taxon>Rhodospirillales</taxon>
        <taxon>Azospirillaceae</taxon>
        <taxon>Azospirillum</taxon>
    </lineage>
</organism>
<dbReference type="Gene3D" id="3.40.50.300">
    <property type="entry name" value="P-loop containing nucleotide triphosphate hydrolases"/>
    <property type="match status" value="1"/>
</dbReference>
<feature type="domain" description="Protein kinase" evidence="2">
    <location>
        <begin position="5"/>
        <end position="273"/>
    </location>
</feature>
<dbReference type="Pfam" id="PF13191">
    <property type="entry name" value="AAA_16"/>
    <property type="match status" value="1"/>
</dbReference>
<sequence length="1681" mass="182401">MESSLDHLTEAGSGTHALGGDGETRLLRVTRPGQPFPILARMADAAAPADAVLARFRREHELSRRLDPAWAVKPLDLLRHGAVPVLTLADPGGQPLSALAVSTPSLSAETFRQRLALAIRIAGAVAQLHRRGLLHGDLRPFNLLVAEDGAVRLTGFGRAADLSDPQRQEIERPAALLPYMAPEQSGRMNRPVDRRSDLYALGVTLYELFTGELPFTARDPIEWVHSHLARAPIPPASHAPDLPPAIGDILLRLLAKTAEERYQSADGLGRDLADALRLWDAQGGIPAFAPGRRDLPEGLEPPPSLYGREEPVAALQAAFDRVAGRGRMGIVLISGRSGVGKSAVVHALEEQLVPPRGLFAAGKFDQGRRDLPYASLAEAFRGLVTRILALPVPHRDQWCRGLAEAVGDGGALMTALIPNLALLVGEQPAVPPLPPQEAQNRFDLLFRRVLQLFARADHPLVLFLDDLQWLDRATLDLLNRLVADGGIGHLLLVGAYRSDEVGADHPLSALLERIRGSASEPAGAEIDFCEIALGPLSSDDLRRMVADSLDRKPEEVTGLAALLEERTGGNAFFAVQLLTALERSGRLWFDREARRWDWDPAAVETARSGAGIATLMTERLGAFPAPARDLLARLAALGAGAPLATLALAAGLTEAETGRDLEPVLAEGLILRTDDGYRFLHDRVQEGAYALVPAEGRGRLHLDIARALHRGFKADLSGERLFALVGQYDRCLSLIQDGREREEVATLHLAAGHQAKAASAHGSALAYALAGLRLLEGGQWERRNRLAFALEHLQAECEFLSGDLRRAELRLQGLVGRAECPVDRAAITALLVTVYTAIDRSDRAIDACLAYLRGAGIDWPAHPPAALAQEEYAALRAAIGGRPVASLAGLPAVSDPDSRATMDVLAAALPPAFFSDRNLVCLILCRMANLTLRHGRSDASALGFAYLGMMAGPYFGDYAAGYAFGRLGYDLAERQGRNRYRARVLMTFAYHVVPWTRDIRSERPLLLRAFEEARESGDVTYGGFTSVTLVTSMLASGDPLATVQRTAEARLAYVRQVKFGLCTDILTTQLQFVRALRGRTDALGSFDGTGFDNAAFEARLLANPSLDIATCWHWIRTLQLRCIAGEMAAAVVAAERAEGLLWTTSGHWEMAEFHFHAALARAGAMDGAEPEERARHNVALSRHLGQLREWAGHSPDSFDARLALVVAEAARTQGRTEDAMRGYDLAVQAARRTALPHVEALAQECAAAFYRRMGLPTLELACIREAADRYGRWGATAKVRQLAQRYPSLALEPGEAAVPEAPRGFDGVDLASLLETLRAVSDQSGVEQLTTTLLTLVLEHAGASRGLLILARGERLRVEAEATTGLYGVSVRLVQEDADRFPLPHAIIHGAIRDQEAVIVDDTRAAGPLSADPYFHETEARSILCLPLVRRRRVVGLLHLENALATYAFTPQRVNVLTLLGAQAAASLETATLEEKDALLKEIHHRVKNNLQLVTSLLNLQSRRIEDKAVAALFADSRDRVRSMALVHESLYRLGNFARVPMREHLESVCAHLLRAYSRQAGAVRLETEMDDLKLDLDRAVPCGLIVNELVSNALKHAYPGGRGGVLRVVLTTDGRDCRLSVRDDGVGLPEGCDPDRMDSVGFQLVSDLSSQLHGTLKYSSNTGAEFIVTFPLKGRNRGSE</sequence>
<proteinExistence type="predicted"/>
<dbReference type="InterPro" id="IPR011495">
    <property type="entry name" value="Sig_transdc_His_kin_sub2_dim/P"/>
</dbReference>
<dbReference type="InterPro" id="IPR003594">
    <property type="entry name" value="HATPase_dom"/>
</dbReference>
<dbReference type="InterPro" id="IPR003593">
    <property type="entry name" value="AAA+_ATPase"/>
</dbReference>
<dbReference type="InterPro" id="IPR036890">
    <property type="entry name" value="HATPase_C_sf"/>
</dbReference>
<dbReference type="Gene3D" id="1.10.510.10">
    <property type="entry name" value="Transferase(Phosphotransferase) domain 1"/>
    <property type="match status" value="1"/>
</dbReference>
<dbReference type="SUPFAM" id="SSF56112">
    <property type="entry name" value="Protein kinase-like (PK-like)"/>
    <property type="match status" value="1"/>
</dbReference>
<gene>
    <name evidence="4" type="ORF">SAMN02982917_1188</name>
</gene>
<dbReference type="PANTHER" id="PTHR43642:SF1">
    <property type="entry name" value="HYBRID SIGNAL TRANSDUCTION HISTIDINE KINASE G"/>
    <property type="match status" value="1"/>
</dbReference>
<dbReference type="SMART" id="SM00387">
    <property type="entry name" value="HATPase_c"/>
    <property type="match status" value="1"/>
</dbReference>
<feature type="domain" description="Histidine kinase" evidence="3">
    <location>
        <begin position="1482"/>
        <end position="1675"/>
    </location>
</feature>
<dbReference type="InterPro" id="IPR041664">
    <property type="entry name" value="AAA_16"/>
</dbReference>
<dbReference type="OrthoDB" id="9789238at2"/>
<evidence type="ECO:0000259" key="2">
    <source>
        <dbReference type="PROSITE" id="PS50011"/>
    </source>
</evidence>
<dbReference type="SMART" id="SM00220">
    <property type="entry name" value="S_TKc"/>
    <property type="match status" value="1"/>
</dbReference>
<dbReference type="InterPro" id="IPR027417">
    <property type="entry name" value="P-loop_NTPase"/>
</dbReference>
<dbReference type="SMART" id="SM00382">
    <property type="entry name" value="AAA"/>
    <property type="match status" value="1"/>
</dbReference>
<feature type="region of interest" description="Disordered" evidence="1">
    <location>
        <begin position="1"/>
        <end position="25"/>
    </location>
</feature>
<protein>
    <submittedName>
        <fullName evidence="4">Predicted ATPase</fullName>
    </submittedName>
</protein>
<dbReference type="Gene3D" id="3.30.565.10">
    <property type="entry name" value="Histidine kinase-like ATPase, C-terminal domain"/>
    <property type="match status" value="1"/>
</dbReference>
<dbReference type="Proteomes" id="UP000192936">
    <property type="component" value="Unassembled WGS sequence"/>
</dbReference>
<dbReference type="PANTHER" id="PTHR43642">
    <property type="entry name" value="HYBRID SIGNAL TRANSDUCTION HISTIDINE KINASE G"/>
    <property type="match status" value="1"/>
</dbReference>
<dbReference type="Pfam" id="PF02518">
    <property type="entry name" value="HATPase_c"/>
    <property type="match status" value="1"/>
</dbReference>
<accession>A0A1X7DYA9</accession>
<dbReference type="Pfam" id="PF00069">
    <property type="entry name" value="Pkinase"/>
    <property type="match status" value="1"/>
</dbReference>
<dbReference type="SUPFAM" id="SSF52540">
    <property type="entry name" value="P-loop containing nucleoside triphosphate hydrolases"/>
    <property type="match status" value="1"/>
</dbReference>
<dbReference type="PROSITE" id="PS50011">
    <property type="entry name" value="PROTEIN_KINASE_DOM"/>
    <property type="match status" value="1"/>
</dbReference>
<dbReference type="InterPro" id="IPR003018">
    <property type="entry name" value="GAF"/>
</dbReference>
<evidence type="ECO:0000256" key="1">
    <source>
        <dbReference type="SAM" id="MobiDB-lite"/>
    </source>
</evidence>
<dbReference type="Pfam" id="PF07568">
    <property type="entry name" value="HisKA_2"/>
    <property type="match status" value="1"/>
</dbReference>
<dbReference type="Gene3D" id="3.30.450.40">
    <property type="match status" value="1"/>
</dbReference>
<evidence type="ECO:0000313" key="4">
    <source>
        <dbReference type="EMBL" id="SMF23919.1"/>
    </source>
</evidence>
<dbReference type="SUPFAM" id="SSF55781">
    <property type="entry name" value="GAF domain-like"/>
    <property type="match status" value="1"/>
</dbReference>
<dbReference type="Pfam" id="PF13185">
    <property type="entry name" value="GAF_2"/>
    <property type="match status" value="1"/>
</dbReference>
<evidence type="ECO:0000313" key="5">
    <source>
        <dbReference type="Proteomes" id="UP000192936"/>
    </source>
</evidence>